<protein>
    <submittedName>
        <fullName evidence="7">Uncharacterized protein</fullName>
    </submittedName>
</protein>
<dbReference type="SUPFAM" id="SSF53383">
    <property type="entry name" value="PLP-dependent transferases"/>
    <property type="match status" value="1"/>
</dbReference>
<dbReference type="Gene3D" id="3.40.640.10">
    <property type="entry name" value="Type I PLP-dependent aspartate aminotransferase-like (Major domain)"/>
    <property type="match status" value="1"/>
</dbReference>
<dbReference type="GO" id="GO:0030170">
    <property type="term" value="F:pyridoxal phosphate binding"/>
    <property type="evidence" value="ECO:0007669"/>
    <property type="project" value="InterPro"/>
</dbReference>
<dbReference type="InterPro" id="IPR042099">
    <property type="entry name" value="ANL_N_sf"/>
</dbReference>
<keyword evidence="4 6" id="KW-0663">Pyridoxal phosphate</keyword>
<organism evidence="7 8">
    <name type="scientific">Rhizobium meliloti</name>
    <name type="common">Ensifer meliloti</name>
    <name type="synonym">Sinorhizobium meliloti</name>
    <dbReference type="NCBI Taxonomy" id="382"/>
    <lineage>
        <taxon>Bacteria</taxon>
        <taxon>Pseudomonadati</taxon>
        <taxon>Pseudomonadota</taxon>
        <taxon>Alphaproteobacteria</taxon>
        <taxon>Hyphomicrobiales</taxon>
        <taxon>Rhizobiaceae</taxon>
        <taxon>Sinorhizobium/Ensifer group</taxon>
        <taxon>Sinorhizobium</taxon>
    </lineage>
</organism>
<dbReference type="InterPro" id="IPR002129">
    <property type="entry name" value="PyrdxlP-dep_de-COase"/>
</dbReference>
<dbReference type="Proteomes" id="UP000231987">
    <property type="component" value="Unassembled WGS sequence"/>
</dbReference>
<dbReference type="GO" id="GO:0016831">
    <property type="term" value="F:carboxy-lyase activity"/>
    <property type="evidence" value="ECO:0007669"/>
    <property type="project" value="UniProtKB-KW"/>
</dbReference>
<reference evidence="7 8" key="1">
    <citation type="submission" date="2017-06" db="EMBL/GenBank/DDBJ databases">
        <title>Ensifer strains isolated from leguminous trees and herbs display diverse denitrification phenotypes with some acting as strong N2O sinks.</title>
        <authorList>
            <person name="Woliy K."/>
            <person name="Mania D."/>
            <person name="Bakken L.R."/>
            <person name="Frostegard A."/>
        </authorList>
    </citation>
    <scope>NUCLEOTIDE SEQUENCE [LARGE SCALE GENOMIC DNA]</scope>
    <source>
        <strain evidence="7 8">AC50a</strain>
    </source>
</reference>
<accession>A0A2J0YT74</accession>
<dbReference type="GO" id="GO:0019752">
    <property type="term" value="P:carboxylic acid metabolic process"/>
    <property type="evidence" value="ECO:0007669"/>
    <property type="project" value="InterPro"/>
</dbReference>
<evidence type="ECO:0000313" key="8">
    <source>
        <dbReference type="Proteomes" id="UP000231987"/>
    </source>
</evidence>
<dbReference type="Gene3D" id="3.40.50.12780">
    <property type="entry name" value="N-terminal domain of ligase-like"/>
    <property type="match status" value="1"/>
</dbReference>
<evidence type="ECO:0000256" key="1">
    <source>
        <dbReference type="ARBA" id="ARBA00001933"/>
    </source>
</evidence>
<evidence type="ECO:0000256" key="3">
    <source>
        <dbReference type="ARBA" id="ARBA00022793"/>
    </source>
</evidence>
<dbReference type="InterPro" id="IPR015424">
    <property type="entry name" value="PyrdxlP-dep_Trfase"/>
</dbReference>
<dbReference type="RefSeq" id="WP_100674999.1">
    <property type="nucleotide sequence ID" value="NZ_NJGD01000035.1"/>
</dbReference>
<feature type="modified residue" description="N6-(pyridoxal phosphate)lysine" evidence="6">
    <location>
        <position position="326"/>
    </location>
</feature>
<dbReference type="InterPro" id="IPR015421">
    <property type="entry name" value="PyrdxlP-dep_Trfase_major"/>
</dbReference>
<dbReference type="AlphaFoldDB" id="A0A2J0YT74"/>
<keyword evidence="5" id="KW-0456">Lyase</keyword>
<dbReference type="EMBL" id="NJGD01000035">
    <property type="protein sequence ID" value="PJR08814.1"/>
    <property type="molecule type" value="Genomic_DNA"/>
</dbReference>
<evidence type="ECO:0000256" key="6">
    <source>
        <dbReference type="PIRSR" id="PIRSR602129-50"/>
    </source>
</evidence>
<evidence type="ECO:0000256" key="5">
    <source>
        <dbReference type="ARBA" id="ARBA00023239"/>
    </source>
</evidence>
<comment type="similarity">
    <text evidence="2">Belongs to the group II decarboxylase family.</text>
</comment>
<comment type="cofactor">
    <cofactor evidence="1 6">
        <name>pyridoxal 5'-phosphate</name>
        <dbReference type="ChEBI" id="CHEBI:597326"/>
    </cofactor>
</comment>
<dbReference type="PANTHER" id="PTHR45677">
    <property type="entry name" value="GLUTAMATE DECARBOXYLASE-RELATED"/>
    <property type="match status" value="1"/>
</dbReference>
<gene>
    <name evidence="7" type="ORF">CEJ86_32155</name>
</gene>
<dbReference type="PANTHER" id="PTHR45677:SF8">
    <property type="entry name" value="CYSTEINE SULFINIC ACID DECARBOXYLASE"/>
    <property type="match status" value="1"/>
</dbReference>
<proteinExistence type="inferred from homology"/>
<dbReference type="Gene3D" id="3.90.1150.170">
    <property type="match status" value="1"/>
</dbReference>
<evidence type="ECO:0000256" key="2">
    <source>
        <dbReference type="ARBA" id="ARBA00009533"/>
    </source>
</evidence>
<dbReference type="GO" id="GO:0005737">
    <property type="term" value="C:cytoplasm"/>
    <property type="evidence" value="ECO:0007669"/>
    <property type="project" value="TreeGrafter"/>
</dbReference>
<evidence type="ECO:0000256" key="4">
    <source>
        <dbReference type="ARBA" id="ARBA00022898"/>
    </source>
</evidence>
<sequence>MLHRRKDLNELDDSSAFTSKADSASLEEFFSVGDFTAAAHQAVKRLADMLSGDSLEGVRLQRPADLMARARNLMVATDRGRFDLHRFSEILDLYLETAIKVNSRGYMARQFSSVMPVAAVFDMVSAMVPQPASYYEAGQFANIADRLLEETFGRLIGWPHGRFEMVTTSGASLANMTAVLVARNHCLPQSWNGGLAVQGSRRPAIAVGEDAHFSVTRVAGIVGIGQDQVIRLPLNERRQICPERAAAALDSAAFRGLDVFCVIASAGTTSIGANDPFPELAALAKRHRAWLHVDAAHNGAFLVSDRLRPRLSGLGLADSFCLDAHKTLFVPALCTLLFYREKGMAETAFPQKDSYVFDPFEDEMTAVQSGVKNFECTKRPAILNLWLAWSLYGRHAFADKLEYLVTMTGVAHDYLANQPDFFVPYRPESNILCFVHRPAGVDSRRLSLLQIQLRDRVRAAGQYLLSKVELDGQTMLRMVLMNHRIGLHDIQGVVAEIRRHARDILENEATQSASRSGICRLQPGANMMNFASSSRDLAKLVLPETMMHPRTADDVLVLPPFLAALQHAQAHLGCRVDAMPLETHAAIIERRLSQLVSIARVNPLWRQRIDGAIGTDPVNSLKQFQALPLTDKEVCQQMFTQTRPGMVVPIERCGFEIVASGGTSSGKPSETVYPLGELQETYGWAGDFMGWHVMARYLTGDGAKWVATTLADYQMWSSGTMVGGVLQRIPGVNYIGAGPMSLEVFQLMMSYPGPKAIMGISGSIALLATFADGLSREARDSFRVALYGSGVLTPKVRADLREAYPNLTVLSYFAAVQAETIGLQLDPESPVLTAVPGLHLVEVVRPDGQWAEEGEEGELVVTRLFGNAAPVLRYKVGDRVIRRPDLRSPGLNAMQFEYAGRSGDFIHIGDTQYSAPRALAAIIAEFRRRQVLEIDRVATDTQFQIDRTKRQLHMVIGTPDAASLSAQIAARLGPEGSSPLMIAGFVRSLSVFNALEANEASLLSSGYRFAIRLVEPSGADLVRTEFGKLPLVVDRV</sequence>
<comment type="caution">
    <text evidence="7">The sequence shown here is derived from an EMBL/GenBank/DDBJ whole genome shotgun (WGS) entry which is preliminary data.</text>
</comment>
<dbReference type="SUPFAM" id="SSF56801">
    <property type="entry name" value="Acetyl-CoA synthetase-like"/>
    <property type="match status" value="1"/>
</dbReference>
<evidence type="ECO:0000313" key="7">
    <source>
        <dbReference type="EMBL" id="PJR08814.1"/>
    </source>
</evidence>
<name>A0A2J0YT74_RHIML</name>
<keyword evidence="3" id="KW-0210">Decarboxylase</keyword>
<dbReference type="Pfam" id="PF00282">
    <property type="entry name" value="Pyridoxal_deC"/>
    <property type="match status" value="1"/>
</dbReference>